<dbReference type="InterPro" id="IPR002151">
    <property type="entry name" value="Kinesin_light"/>
</dbReference>
<keyword evidence="8 11" id="KW-0505">Motor protein</keyword>
<keyword evidence="6 10" id="KW-0802">TPR repeat</keyword>
<dbReference type="GO" id="GO:0005871">
    <property type="term" value="C:kinesin complex"/>
    <property type="evidence" value="ECO:0007669"/>
    <property type="project" value="UniProtKB-UniRule"/>
</dbReference>
<name>A0A8J4T7F8_9TREM</name>
<dbReference type="OrthoDB" id="5986190at2759"/>
<evidence type="ECO:0000256" key="7">
    <source>
        <dbReference type="ARBA" id="ARBA00023054"/>
    </source>
</evidence>
<dbReference type="InterPro" id="IPR011990">
    <property type="entry name" value="TPR-like_helical_dom_sf"/>
</dbReference>
<comment type="function">
    <text evidence="11">Kinesin is a microtubule-associated force-producing protein that play a role in organelle transport.</text>
</comment>
<dbReference type="Gene3D" id="1.25.40.10">
    <property type="entry name" value="Tetratricopeptide repeat domain"/>
    <property type="match status" value="1"/>
</dbReference>
<dbReference type="AlphaFoldDB" id="A0A8J4T7F8"/>
<gene>
    <name evidence="12" type="ORF">PHET_06201</name>
</gene>
<dbReference type="GO" id="GO:0007018">
    <property type="term" value="P:microtubule-based movement"/>
    <property type="evidence" value="ECO:0007669"/>
    <property type="project" value="TreeGrafter"/>
</dbReference>
<evidence type="ECO:0000256" key="4">
    <source>
        <dbReference type="ARBA" id="ARBA00022701"/>
    </source>
</evidence>
<keyword evidence="4 11" id="KW-0493">Microtubule</keyword>
<proteinExistence type="inferred from homology"/>
<dbReference type="SMART" id="SM00028">
    <property type="entry name" value="TPR"/>
    <property type="match status" value="4"/>
</dbReference>
<dbReference type="PANTHER" id="PTHR45783">
    <property type="entry name" value="KINESIN LIGHT CHAIN"/>
    <property type="match status" value="1"/>
</dbReference>
<dbReference type="Proteomes" id="UP000748531">
    <property type="component" value="Unassembled WGS sequence"/>
</dbReference>
<comment type="caution">
    <text evidence="12">The sequence shown here is derived from an EMBL/GenBank/DDBJ whole genome shotgun (WGS) entry which is preliminary data.</text>
</comment>
<evidence type="ECO:0000256" key="11">
    <source>
        <dbReference type="RuleBase" id="RU367020"/>
    </source>
</evidence>
<evidence type="ECO:0000313" key="12">
    <source>
        <dbReference type="EMBL" id="KAF5400618.1"/>
    </source>
</evidence>
<keyword evidence="9 11" id="KW-0206">Cytoskeleton</keyword>
<evidence type="ECO:0000256" key="3">
    <source>
        <dbReference type="ARBA" id="ARBA00022490"/>
    </source>
</evidence>
<dbReference type="GO" id="GO:0005874">
    <property type="term" value="C:microtubule"/>
    <property type="evidence" value="ECO:0007669"/>
    <property type="project" value="UniProtKB-UniRule"/>
</dbReference>
<protein>
    <recommendedName>
        <fullName evidence="11">Kinesin light chain</fullName>
    </recommendedName>
</protein>
<evidence type="ECO:0000256" key="1">
    <source>
        <dbReference type="ARBA" id="ARBA00004245"/>
    </source>
</evidence>
<comment type="subcellular location">
    <subcellularLocation>
        <location evidence="1 11">Cytoplasm</location>
        <location evidence="1 11">Cytoskeleton</location>
    </subcellularLocation>
</comment>
<evidence type="ECO:0000256" key="10">
    <source>
        <dbReference type="PROSITE-ProRule" id="PRU00339"/>
    </source>
</evidence>
<dbReference type="EMBL" id="LUCH01003048">
    <property type="protein sequence ID" value="KAF5400618.1"/>
    <property type="molecule type" value="Genomic_DNA"/>
</dbReference>
<keyword evidence="7" id="KW-0175">Coiled coil</keyword>
<evidence type="ECO:0000313" key="13">
    <source>
        <dbReference type="Proteomes" id="UP000748531"/>
    </source>
</evidence>
<keyword evidence="13" id="KW-1185">Reference proteome</keyword>
<feature type="repeat" description="TPR" evidence="10">
    <location>
        <begin position="317"/>
        <end position="350"/>
    </location>
</feature>
<comment type="similarity">
    <text evidence="2 11">Belongs to the kinesin light chain family.</text>
</comment>
<dbReference type="PRINTS" id="PR00381">
    <property type="entry name" value="KINESINLIGHT"/>
</dbReference>
<dbReference type="GO" id="GO:0019894">
    <property type="term" value="F:kinesin binding"/>
    <property type="evidence" value="ECO:0007669"/>
    <property type="project" value="TreeGrafter"/>
</dbReference>
<evidence type="ECO:0000256" key="2">
    <source>
        <dbReference type="ARBA" id="ARBA00009622"/>
    </source>
</evidence>
<organism evidence="12 13">
    <name type="scientific">Paragonimus heterotremus</name>
    <dbReference type="NCBI Taxonomy" id="100268"/>
    <lineage>
        <taxon>Eukaryota</taxon>
        <taxon>Metazoa</taxon>
        <taxon>Spiralia</taxon>
        <taxon>Lophotrochozoa</taxon>
        <taxon>Platyhelminthes</taxon>
        <taxon>Trematoda</taxon>
        <taxon>Digenea</taxon>
        <taxon>Plagiorchiida</taxon>
        <taxon>Troglotremata</taxon>
        <taxon>Troglotrematidae</taxon>
        <taxon>Paragonimus</taxon>
    </lineage>
</organism>
<keyword evidence="3 11" id="KW-0963">Cytoplasm</keyword>
<evidence type="ECO:0000256" key="5">
    <source>
        <dbReference type="ARBA" id="ARBA00022737"/>
    </source>
</evidence>
<keyword evidence="5" id="KW-0677">Repeat</keyword>
<dbReference type="SUPFAM" id="SSF48452">
    <property type="entry name" value="TPR-like"/>
    <property type="match status" value="1"/>
</dbReference>
<evidence type="ECO:0000256" key="9">
    <source>
        <dbReference type="ARBA" id="ARBA00023212"/>
    </source>
</evidence>
<dbReference type="GO" id="GO:0005737">
    <property type="term" value="C:cytoplasm"/>
    <property type="evidence" value="ECO:0007669"/>
    <property type="project" value="TreeGrafter"/>
</dbReference>
<dbReference type="PROSITE" id="PS50005">
    <property type="entry name" value="TPR"/>
    <property type="match status" value="1"/>
</dbReference>
<reference evidence="12" key="1">
    <citation type="submission" date="2019-05" db="EMBL/GenBank/DDBJ databases">
        <title>Annotation for the trematode Paragonimus heterotremus.</title>
        <authorList>
            <person name="Choi Y.-J."/>
        </authorList>
    </citation>
    <scope>NUCLEOTIDE SEQUENCE</scope>
    <source>
        <strain evidence="12">LC</strain>
    </source>
</reference>
<dbReference type="InterPro" id="IPR019734">
    <property type="entry name" value="TPR_rpt"/>
</dbReference>
<sequence length="656" mass="71852">MGMPSHVKQNLKSAQLTLESLKHDHEQALLALNTFCSMQNGKSLEDGFNSEAEKAFNQEKVPLIKSALNRIQSGLDESEALFTFAKYVECVEAENVKLNLHNQRLCEEATWLREELKHTQSKLKESESLLAQTVIENRHLEFMLELNRYDRSLTRATGIVDRDGEGFLDSCHESRTSALPRMSASVIGLTTSPRRMAPSPAAYRNGTHSPRIAVVQSMTGSHHLELSTCMNTSLIDGDLSTLSTTQSCHPGMMRKADRKFSACSLSSSSMVPPRVRTLHRIVVQYTNQGKHEVAASLCLQAIANLERAGGRDQTEVAVLLNMLALVYRDQGKYKEASELLQNVVDIRERLLGSNHPLVAAALNNLAVLYAKAARFSDAEPLCRRALSIREKILGPNHLDVAKQLNNLALLCQSQGKFDEVEMSFRKALDIYLKQYKPSSPIVLRAKNNLASALLKRGNASDAEILLKAVLSPDQSTQRSSYHAWNNTGALSTTEADSAVFSFSSISSSYNHPAGSCSPANGIVDVSTGHSGSAAPNRIIPIWLLVEQAGREGRGQLARLSKFDVSAWATEAHIDLSIVLSALRNLAIVYQRQGMLPLANLLRTWIHPTHTSGTISAVATLPPSGGGPRQESSKELSFSLLSSSAVIPEACNEHCFH</sequence>
<evidence type="ECO:0000256" key="8">
    <source>
        <dbReference type="ARBA" id="ARBA00023175"/>
    </source>
</evidence>
<accession>A0A8J4T7F8</accession>
<dbReference type="Pfam" id="PF13424">
    <property type="entry name" value="TPR_12"/>
    <property type="match status" value="2"/>
</dbReference>
<dbReference type="PANTHER" id="PTHR45783:SF3">
    <property type="entry name" value="KINESIN LIGHT CHAIN"/>
    <property type="match status" value="1"/>
</dbReference>
<evidence type="ECO:0000256" key="6">
    <source>
        <dbReference type="ARBA" id="ARBA00022803"/>
    </source>
</evidence>
<comment type="subunit">
    <text evidence="11">Oligomeric complex composed of two heavy chains and two light chains.</text>
</comment>